<feature type="domain" description="D-isomer specific 2-hydroxyacid dehydrogenase catalytic" evidence="4">
    <location>
        <begin position="47"/>
        <end position="358"/>
    </location>
</feature>
<dbReference type="AlphaFoldDB" id="A0A7R8YPM9"/>
<dbReference type="FunFam" id="3.40.50.720:FF:000026">
    <property type="entry name" value="Glyoxylate/hydroxypyruvate reductase B"/>
    <property type="match status" value="1"/>
</dbReference>
<dbReference type="PANTHER" id="PTHR10996:SF119">
    <property type="entry name" value="FI03731P-RELATED"/>
    <property type="match status" value="1"/>
</dbReference>
<accession>A0A7R8YPM9</accession>
<dbReference type="Gene3D" id="3.40.50.720">
    <property type="entry name" value="NAD(P)-binding Rossmann-like Domain"/>
    <property type="match status" value="2"/>
</dbReference>
<dbReference type="InParanoid" id="A0A7R8YPM9"/>
<dbReference type="GO" id="GO:0051287">
    <property type="term" value="F:NAD binding"/>
    <property type="evidence" value="ECO:0007669"/>
    <property type="project" value="InterPro"/>
</dbReference>
<keyword evidence="7" id="KW-1185">Reference proteome</keyword>
<dbReference type="PROSITE" id="PS00671">
    <property type="entry name" value="D_2_HYDROXYACID_DH_3"/>
    <property type="match status" value="1"/>
</dbReference>
<dbReference type="Pfam" id="PF00389">
    <property type="entry name" value="2-Hacid_dh"/>
    <property type="match status" value="1"/>
</dbReference>
<dbReference type="FunCoup" id="A0A7R8YPM9">
    <property type="interactions" value="210"/>
</dbReference>
<evidence type="ECO:0000259" key="5">
    <source>
        <dbReference type="Pfam" id="PF02826"/>
    </source>
</evidence>
<dbReference type="GO" id="GO:0030267">
    <property type="term" value="F:glyoxylate reductase (NADPH) activity"/>
    <property type="evidence" value="ECO:0007669"/>
    <property type="project" value="TreeGrafter"/>
</dbReference>
<dbReference type="Proteomes" id="UP000594454">
    <property type="component" value="Chromosome 1"/>
</dbReference>
<proteinExistence type="inferred from homology"/>
<gene>
    <name evidence="6" type="ORF">HERILL_LOCUS2829</name>
</gene>
<evidence type="ECO:0000313" key="7">
    <source>
        <dbReference type="Proteomes" id="UP000594454"/>
    </source>
</evidence>
<dbReference type="SUPFAM" id="SSF51735">
    <property type="entry name" value="NAD(P)-binding Rossmann-fold domains"/>
    <property type="match status" value="1"/>
</dbReference>
<dbReference type="GO" id="GO:0005829">
    <property type="term" value="C:cytosol"/>
    <property type="evidence" value="ECO:0007669"/>
    <property type="project" value="TreeGrafter"/>
</dbReference>
<dbReference type="InterPro" id="IPR036291">
    <property type="entry name" value="NAD(P)-bd_dom_sf"/>
</dbReference>
<protein>
    <recommendedName>
        <fullName evidence="2">Glyoxylate reductase/hydroxypyruvate reductase</fullName>
    </recommendedName>
</protein>
<dbReference type="CDD" id="cd05301">
    <property type="entry name" value="GDH"/>
    <property type="match status" value="1"/>
</dbReference>
<evidence type="ECO:0000259" key="4">
    <source>
        <dbReference type="Pfam" id="PF00389"/>
    </source>
</evidence>
<dbReference type="InterPro" id="IPR006140">
    <property type="entry name" value="D-isomer_DH_NAD-bd"/>
</dbReference>
<name>A0A7R8YPM9_HERIL</name>
<comment type="similarity">
    <text evidence="3">Belongs to the D-isomer specific 2-hydroxyacid dehydrogenase family.</text>
</comment>
<feature type="domain" description="D-isomer specific 2-hydroxyacid dehydrogenase NAD-binding" evidence="5">
    <location>
        <begin position="152"/>
        <end position="330"/>
    </location>
</feature>
<evidence type="ECO:0000256" key="1">
    <source>
        <dbReference type="ARBA" id="ARBA00023002"/>
    </source>
</evidence>
<dbReference type="SUPFAM" id="SSF52283">
    <property type="entry name" value="Formate/glycerate dehydrogenase catalytic domain-like"/>
    <property type="match status" value="1"/>
</dbReference>
<keyword evidence="1 3" id="KW-0560">Oxidoreductase</keyword>
<dbReference type="InterPro" id="IPR006139">
    <property type="entry name" value="D-isomer_2_OHA_DH_cat_dom"/>
</dbReference>
<sequence>MTSYTSSLPNHYSYFDFAVGVIFKLGYCKPVKNHNPIKKMAEKTFKVVVTHPEVPQAGIDILKKSCEVILCESVPPKRSEILSKIKGVDGILWAGHEPLNGEVLDVAGKNLKAISTMSAGLDYVDLATLKQRKMPLGHTPGVLSEAVADMAIGLMISAARRYHEGRIKIETGAWDVHNLQWLLGQDIRGSTVGFFGFGGIGQAIAQRLRGFGVAKILYTARTEKAEAKDFKAKKVSFDELCEKSDFIFIAAPLTEETRHIFNECAFDKMQQNSVLVNIGRGPIVDQEALYHALKCNKIFAAGLDVMDPEPLPKDHKLLQLPNLILVPHLGSATLRTRSDMAVIAAHNVLRGIAGEPMLAPAYEL</sequence>
<evidence type="ECO:0000256" key="2">
    <source>
        <dbReference type="ARBA" id="ARBA00073306"/>
    </source>
</evidence>
<dbReference type="GO" id="GO:0008465">
    <property type="term" value="F:hydroxypyruvate reductase (NADH) activity"/>
    <property type="evidence" value="ECO:0007669"/>
    <property type="project" value="TreeGrafter"/>
</dbReference>
<organism evidence="6 7">
    <name type="scientific">Hermetia illucens</name>
    <name type="common">Black soldier fly</name>
    <dbReference type="NCBI Taxonomy" id="343691"/>
    <lineage>
        <taxon>Eukaryota</taxon>
        <taxon>Metazoa</taxon>
        <taxon>Ecdysozoa</taxon>
        <taxon>Arthropoda</taxon>
        <taxon>Hexapoda</taxon>
        <taxon>Insecta</taxon>
        <taxon>Pterygota</taxon>
        <taxon>Neoptera</taxon>
        <taxon>Endopterygota</taxon>
        <taxon>Diptera</taxon>
        <taxon>Brachycera</taxon>
        <taxon>Stratiomyomorpha</taxon>
        <taxon>Stratiomyidae</taxon>
        <taxon>Hermetiinae</taxon>
        <taxon>Hermetia</taxon>
    </lineage>
</organism>
<dbReference type="OrthoDB" id="298012at2759"/>
<evidence type="ECO:0000256" key="3">
    <source>
        <dbReference type="RuleBase" id="RU003719"/>
    </source>
</evidence>
<dbReference type="InterPro" id="IPR029753">
    <property type="entry name" value="D-isomer_DH_CS"/>
</dbReference>
<evidence type="ECO:0000313" key="6">
    <source>
        <dbReference type="EMBL" id="CAD7079620.1"/>
    </source>
</evidence>
<dbReference type="EMBL" id="LR899009">
    <property type="protein sequence ID" value="CAD7079620.1"/>
    <property type="molecule type" value="Genomic_DNA"/>
</dbReference>
<dbReference type="PANTHER" id="PTHR10996">
    <property type="entry name" value="2-HYDROXYACID DEHYDROGENASE-RELATED"/>
    <property type="match status" value="1"/>
</dbReference>
<dbReference type="InterPro" id="IPR050223">
    <property type="entry name" value="D-isomer_2-hydroxyacid_DH"/>
</dbReference>
<reference evidence="6 7" key="1">
    <citation type="submission" date="2020-11" db="EMBL/GenBank/DDBJ databases">
        <authorList>
            <person name="Wallbank WR R."/>
            <person name="Pardo Diaz C."/>
            <person name="Kozak K."/>
            <person name="Martin S."/>
            <person name="Jiggins C."/>
            <person name="Moest M."/>
            <person name="Warren A I."/>
            <person name="Generalovic N T."/>
            <person name="Byers J.R.P. K."/>
            <person name="Montejo-Kovacevich G."/>
            <person name="Yen C E."/>
        </authorList>
    </citation>
    <scope>NUCLEOTIDE SEQUENCE [LARGE SCALE GENOMIC DNA]</scope>
</reference>
<dbReference type="Pfam" id="PF02826">
    <property type="entry name" value="2-Hacid_dh_C"/>
    <property type="match status" value="1"/>
</dbReference>